<sequence>MRPMQVLRLVVHARSRQPVLVLGEIDGKRCLPIFLRPQQAEVIAVGPRLGGDPAAAETALVQDVLVPLVGALGARLTGAEITDLVEGVYSADLVLRDEAAAEVRVKVRPSDALAVAVREGLAIGVADAILDEVGQDTSEVFPDGTDAPPAEQLREFREFLDDVTPDDFRR</sequence>
<organism evidence="2 3">
    <name type="scientific">Pseudonocardia lutea</name>
    <dbReference type="NCBI Taxonomy" id="2172015"/>
    <lineage>
        <taxon>Bacteria</taxon>
        <taxon>Bacillati</taxon>
        <taxon>Actinomycetota</taxon>
        <taxon>Actinomycetes</taxon>
        <taxon>Pseudonocardiales</taxon>
        <taxon>Pseudonocardiaceae</taxon>
        <taxon>Pseudonocardia</taxon>
    </lineage>
</organism>
<dbReference type="InterPro" id="IPR003729">
    <property type="entry name" value="Bi_nuclease_dom"/>
</dbReference>
<dbReference type="Pfam" id="PF02577">
    <property type="entry name" value="BFN_dom"/>
    <property type="match status" value="1"/>
</dbReference>
<dbReference type="Gene3D" id="3.10.690.10">
    <property type="entry name" value="Bifunctional nuclease domain"/>
    <property type="match status" value="1"/>
</dbReference>
<gene>
    <name evidence="2" type="ORF">ACFQH9_13930</name>
</gene>
<dbReference type="PROSITE" id="PS51658">
    <property type="entry name" value="BFN"/>
    <property type="match status" value="1"/>
</dbReference>
<protein>
    <submittedName>
        <fullName evidence="2">Bifunctional nuclease family protein</fullName>
    </submittedName>
</protein>
<feature type="domain" description="BFN" evidence="1">
    <location>
        <begin position="1"/>
        <end position="137"/>
    </location>
</feature>
<proteinExistence type="predicted"/>
<dbReference type="RefSeq" id="WP_379566467.1">
    <property type="nucleotide sequence ID" value="NZ_JBHSQK010000032.1"/>
</dbReference>
<evidence type="ECO:0000259" key="1">
    <source>
        <dbReference type="PROSITE" id="PS51658"/>
    </source>
</evidence>
<dbReference type="EMBL" id="JBHSQK010000032">
    <property type="protein sequence ID" value="MFC5949370.1"/>
    <property type="molecule type" value="Genomic_DNA"/>
</dbReference>
<accession>A0ABW1I848</accession>
<dbReference type="SUPFAM" id="SSF103256">
    <property type="entry name" value="Hypothetical protein TM0160"/>
    <property type="match status" value="1"/>
</dbReference>
<comment type="caution">
    <text evidence="2">The sequence shown here is derived from an EMBL/GenBank/DDBJ whole genome shotgun (WGS) entry which is preliminary data.</text>
</comment>
<keyword evidence="3" id="KW-1185">Reference proteome</keyword>
<reference evidence="3" key="1">
    <citation type="journal article" date="2019" name="Int. J. Syst. Evol. Microbiol.">
        <title>The Global Catalogue of Microorganisms (GCM) 10K type strain sequencing project: providing services to taxonomists for standard genome sequencing and annotation.</title>
        <authorList>
            <consortium name="The Broad Institute Genomics Platform"/>
            <consortium name="The Broad Institute Genome Sequencing Center for Infectious Disease"/>
            <person name="Wu L."/>
            <person name="Ma J."/>
        </authorList>
    </citation>
    <scope>NUCLEOTIDE SEQUENCE [LARGE SCALE GENOMIC DNA]</scope>
    <source>
        <strain evidence="3">CGMCC 4.7397</strain>
    </source>
</reference>
<dbReference type="Proteomes" id="UP001596119">
    <property type="component" value="Unassembled WGS sequence"/>
</dbReference>
<dbReference type="InterPro" id="IPR036104">
    <property type="entry name" value="BFN_sf"/>
</dbReference>
<evidence type="ECO:0000313" key="2">
    <source>
        <dbReference type="EMBL" id="MFC5949370.1"/>
    </source>
</evidence>
<name>A0ABW1I848_9PSEU</name>
<evidence type="ECO:0000313" key="3">
    <source>
        <dbReference type="Proteomes" id="UP001596119"/>
    </source>
</evidence>